<comment type="caution">
    <text evidence="2">The sequence shown here is derived from an EMBL/GenBank/DDBJ whole genome shotgun (WGS) entry which is preliminary data.</text>
</comment>
<keyword evidence="1" id="KW-0812">Transmembrane</keyword>
<keyword evidence="1" id="KW-1133">Transmembrane helix</keyword>
<keyword evidence="1" id="KW-0472">Membrane</keyword>
<evidence type="ECO:0000313" key="2">
    <source>
        <dbReference type="EMBL" id="GFH45468.1"/>
    </source>
</evidence>
<dbReference type="SUPFAM" id="SSF55486">
    <property type="entry name" value="Metalloproteases ('zincins'), catalytic domain"/>
    <property type="match status" value="1"/>
</dbReference>
<dbReference type="GO" id="GO:0008237">
    <property type="term" value="F:metallopeptidase activity"/>
    <property type="evidence" value="ECO:0007669"/>
    <property type="project" value="InterPro"/>
</dbReference>
<sequence length="320" mass="36366">MNTFPIKVDPFQSSIQTTEESSDVEAQPSQSSKKSCCARIPFFCRILIILAVTGVLSAGIMYFLGSFTGITDLFNDDWDLEDISWPNDRNGLRLGLVNSLTDDWDGYFNEAVNDWDQSPSLVLSINVMKAAVDQEERCSHIDNVMRVCNGEYGNMGWQGVNEALFIEDPNDGKKIMISSVAIMNDSYLSKKSDAQKLYVMCHELGHGFGLPHRDEITWNKNLGSCLDYTNDYEVNRKPDQNVDFQNLETLYGVFQNKNRRLIRDRQKKRGDVDSKYSKVAQTTTWNYQEGRLLLSLPLKEVYENDLGNGVKVLTTFLKAD</sequence>
<organism evidence="2 3">
    <name type="scientific">Chaetoceros tenuissimus</name>
    <dbReference type="NCBI Taxonomy" id="426638"/>
    <lineage>
        <taxon>Eukaryota</taxon>
        <taxon>Sar</taxon>
        <taxon>Stramenopiles</taxon>
        <taxon>Ochrophyta</taxon>
        <taxon>Bacillariophyta</taxon>
        <taxon>Coscinodiscophyceae</taxon>
        <taxon>Chaetocerotophycidae</taxon>
        <taxon>Chaetocerotales</taxon>
        <taxon>Chaetocerotaceae</taxon>
        <taxon>Chaetoceros</taxon>
    </lineage>
</organism>
<dbReference type="Proteomes" id="UP001054902">
    <property type="component" value="Unassembled WGS sequence"/>
</dbReference>
<reference evidence="2 3" key="1">
    <citation type="journal article" date="2021" name="Sci. Rep.">
        <title>The genome of the diatom Chaetoceros tenuissimus carries an ancient integrated fragment of an extant virus.</title>
        <authorList>
            <person name="Hongo Y."/>
            <person name="Kimura K."/>
            <person name="Takaki Y."/>
            <person name="Yoshida Y."/>
            <person name="Baba S."/>
            <person name="Kobayashi G."/>
            <person name="Nagasaki K."/>
            <person name="Hano T."/>
            <person name="Tomaru Y."/>
        </authorList>
    </citation>
    <scope>NUCLEOTIDE SEQUENCE [LARGE SCALE GENOMIC DNA]</scope>
    <source>
        <strain evidence="2 3">NIES-3715</strain>
    </source>
</reference>
<name>A0AAD3H0C7_9STRA</name>
<dbReference type="InterPro" id="IPR024079">
    <property type="entry name" value="MetalloPept_cat_dom_sf"/>
</dbReference>
<keyword evidence="3" id="KW-1185">Reference proteome</keyword>
<protein>
    <recommendedName>
        <fullName evidence="4">Peptidase M10 metallopeptidase domain-containing protein</fullName>
    </recommendedName>
</protein>
<dbReference type="Gene3D" id="3.40.390.10">
    <property type="entry name" value="Collagenase (Catalytic Domain)"/>
    <property type="match status" value="1"/>
</dbReference>
<evidence type="ECO:0008006" key="4">
    <source>
        <dbReference type="Google" id="ProtNLM"/>
    </source>
</evidence>
<dbReference type="EMBL" id="BLLK01000020">
    <property type="protein sequence ID" value="GFH45468.1"/>
    <property type="molecule type" value="Genomic_DNA"/>
</dbReference>
<proteinExistence type="predicted"/>
<feature type="transmembrane region" description="Helical" evidence="1">
    <location>
        <begin position="42"/>
        <end position="64"/>
    </location>
</feature>
<evidence type="ECO:0000313" key="3">
    <source>
        <dbReference type="Proteomes" id="UP001054902"/>
    </source>
</evidence>
<dbReference type="AlphaFoldDB" id="A0AAD3H0C7"/>
<evidence type="ECO:0000256" key="1">
    <source>
        <dbReference type="SAM" id="Phobius"/>
    </source>
</evidence>
<gene>
    <name evidence="2" type="ORF">CTEN210_01942</name>
</gene>
<accession>A0AAD3H0C7</accession>